<gene>
    <name evidence="1" type="ORF">SAMN02745134_02631</name>
</gene>
<dbReference type="EMBL" id="FWXH01000011">
    <property type="protein sequence ID" value="SMC25941.1"/>
    <property type="molecule type" value="Genomic_DNA"/>
</dbReference>
<protein>
    <recommendedName>
        <fullName evidence="3">DUF327 domain-containing protein</fullName>
    </recommendedName>
</protein>
<dbReference type="InterPro" id="IPR005585">
    <property type="entry name" value="DUF327"/>
</dbReference>
<evidence type="ECO:0008006" key="3">
    <source>
        <dbReference type="Google" id="ProtNLM"/>
    </source>
</evidence>
<organism evidence="1 2">
    <name type="scientific">Clostridium acidisoli DSM 12555</name>
    <dbReference type="NCBI Taxonomy" id="1121291"/>
    <lineage>
        <taxon>Bacteria</taxon>
        <taxon>Bacillati</taxon>
        <taxon>Bacillota</taxon>
        <taxon>Clostridia</taxon>
        <taxon>Eubacteriales</taxon>
        <taxon>Clostridiaceae</taxon>
        <taxon>Clostridium</taxon>
    </lineage>
</organism>
<dbReference type="Pfam" id="PF03885">
    <property type="entry name" value="DUF327"/>
    <property type="match status" value="1"/>
</dbReference>
<accession>A0A1W1XR06</accession>
<proteinExistence type="predicted"/>
<evidence type="ECO:0000313" key="2">
    <source>
        <dbReference type="Proteomes" id="UP000192468"/>
    </source>
</evidence>
<name>A0A1W1XR06_9CLOT</name>
<reference evidence="1 2" key="1">
    <citation type="submission" date="2017-04" db="EMBL/GenBank/DDBJ databases">
        <authorList>
            <person name="Afonso C.L."/>
            <person name="Miller P.J."/>
            <person name="Scott M.A."/>
            <person name="Spackman E."/>
            <person name="Goraichik I."/>
            <person name="Dimitrov K.M."/>
            <person name="Suarez D.L."/>
            <person name="Swayne D.E."/>
        </authorList>
    </citation>
    <scope>NUCLEOTIDE SEQUENCE [LARGE SCALE GENOMIC DNA]</scope>
    <source>
        <strain evidence="1 2">DSM 12555</strain>
    </source>
</reference>
<dbReference type="Proteomes" id="UP000192468">
    <property type="component" value="Unassembled WGS sequence"/>
</dbReference>
<dbReference type="AlphaFoldDB" id="A0A1W1XR06"/>
<dbReference type="STRING" id="1121291.SAMN02745134_02631"/>
<dbReference type="RefSeq" id="WP_084116455.1">
    <property type="nucleotide sequence ID" value="NZ_FWXH01000011.1"/>
</dbReference>
<sequence>MEISRLSNSSPVTREKKQNAIKKDFSQSFNFAREQKSDEQLKQMQDKIKKRGNRLSITKCYADVKAYKSMIKEYLTSVLQNMYSVKKDVSFWQTQYFITVDVIDNKLDELTKMLLSDEKEKINVAATIDEISGLIVDIYK</sequence>
<dbReference type="SUPFAM" id="SSF158397">
    <property type="entry name" value="TM1646-like"/>
    <property type="match status" value="1"/>
</dbReference>
<keyword evidence="2" id="KW-1185">Reference proteome</keyword>
<dbReference type="OrthoDB" id="2081713at2"/>
<evidence type="ECO:0000313" key="1">
    <source>
        <dbReference type="EMBL" id="SMC25941.1"/>
    </source>
</evidence>
<dbReference type="InterPro" id="IPR024042">
    <property type="entry name" value="TM1646-like_dom_sf"/>
</dbReference>
<dbReference type="Gene3D" id="1.20.120.490">
    <property type="entry name" value="Hypothetical protein TM1646-like domain"/>
    <property type="match status" value="1"/>
</dbReference>